<name>A0A0F9F693_9ZZZZ</name>
<proteinExistence type="inferred from homology"/>
<dbReference type="InterPro" id="IPR000415">
    <property type="entry name" value="Nitroreductase-like"/>
</dbReference>
<dbReference type="Pfam" id="PF00881">
    <property type="entry name" value="Nitroreductase"/>
    <property type="match status" value="2"/>
</dbReference>
<dbReference type="CDD" id="cd02062">
    <property type="entry name" value="Nitro_FMN_reductase"/>
    <property type="match status" value="1"/>
</dbReference>
<dbReference type="EMBL" id="LAZR01024790">
    <property type="protein sequence ID" value="KKL74006.1"/>
    <property type="molecule type" value="Genomic_DNA"/>
</dbReference>
<comment type="similarity">
    <text evidence="1">Belongs to the nitroreductase family.</text>
</comment>
<dbReference type="SUPFAM" id="SSF55469">
    <property type="entry name" value="FMN-dependent nitroreductase-like"/>
    <property type="match status" value="1"/>
</dbReference>
<gene>
    <name evidence="4" type="ORF">LCGC14_2069220</name>
</gene>
<reference evidence="4" key="1">
    <citation type="journal article" date="2015" name="Nature">
        <title>Complex archaea that bridge the gap between prokaryotes and eukaryotes.</title>
        <authorList>
            <person name="Spang A."/>
            <person name="Saw J.H."/>
            <person name="Jorgensen S.L."/>
            <person name="Zaremba-Niedzwiedzka K."/>
            <person name="Martijn J."/>
            <person name="Lind A.E."/>
            <person name="van Eijk R."/>
            <person name="Schleper C."/>
            <person name="Guy L."/>
            <person name="Ettema T.J."/>
        </authorList>
    </citation>
    <scope>NUCLEOTIDE SEQUENCE</scope>
</reference>
<sequence>MIADLVRRNRSCRRFYQNHAVALETLMELVNLGRLSASAANLQPLSYILSSNPQQNDRIFPCLNWKGYIKEWSGPKDGERPSAYIIVLGDTRKTKNFGCDHGIASQSILLGAREMGLSGCMVGSINRNKLRGILHISMQYKILLVLAIGKPKEQIVIEEVGADGSIQYWVDDQSVHHVPKRNLNDIIVDGD</sequence>
<dbReference type="InterPro" id="IPR023312">
    <property type="entry name" value="Put_nitroreductase_C_bac"/>
</dbReference>
<evidence type="ECO:0000313" key="4">
    <source>
        <dbReference type="EMBL" id="KKL74006.1"/>
    </source>
</evidence>
<dbReference type="InterPro" id="IPR029479">
    <property type="entry name" value="Nitroreductase"/>
</dbReference>
<dbReference type="Gene3D" id="3.40.109.10">
    <property type="entry name" value="NADH Oxidase"/>
    <property type="match status" value="1"/>
</dbReference>
<dbReference type="Gene3D" id="2.20.180.10">
    <property type="entry name" value="putative fmn-dependent nitroreductase like domains"/>
    <property type="match status" value="1"/>
</dbReference>
<organism evidence="4">
    <name type="scientific">marine sediment metagenome</name>
    <dbReference type="NCBI Taxonomy" id="412755"/>
    <lineage>
        <taxon>unclassified sequences</taxon>
        <taxon>metagenomes</taxon>
        <taxon>ecological metagenomes</taxon>
    </lineage>
</organism>
<accession>A0A0F9F693</accession>
<evidence type="ECO:0000256" key="2">
    <source>
        <dbReference type="ARBA" id="ARBA00023002"/>
    </source>
</evidence>
<keyword evidence="2" id="KW-0560">Oxidoreductase</keyword>
<evidence type="ECO:0000259" key="3">
    <source>
        <dbReference type="Pfam" id="PF00881"/>
    </source>
</evidence>
<feature type="domain" description="Nitroreductase" evidence="3">
    <location>
        <begin position="90"/>
        <end position="150"/>
    </location>
</feature>
<protein>
    <recommendedName>
        <fullName evidence="3">Nitroreductase domain-containing protein</fullName>
    </recommendedName>
</protein>
<feature type="domain" description="Nitroreductase" evidence="3">
    <location>
        <begin position="7"/>
        <end position="61"/>
    </location>
</feature>
<dbReference type="AlphaFoldDB" id="A0A0F9F693"/>
<evidence type="ECO:0000256" key="1">
    <source>
        <dbReference type="ARBA" id="ARBA00007118"/>
    </source>
</evidence>
<dbReference type="PANTHER" id="PTHR43673:SF10">
    <property type="entry name" value="NADH DEHYDROGENASE_NAD(P)H NITROREDUCTASE XCC3605-RELATED"/>
    <property type="match status" value="1"/>
</dbReference>
<dbReference type="PANTHER" id="PTHR43673">
    <property type="entry name" value="NAD(P)H NITROREDUCTASE YDGI-RELATED"/>
    <property type="match status" value="1"/>
</dbReference>
<comment type="caution">
    <text evidence="4">The sequence shown here is derived from an EMBL/GenBank/DDBJ whole genome shotgun (WGS) entry which is preliminary data.</text>
</comment>
<dbReference type="GO" id="GO:0016491">
    <property type="term" value="F:oxidoreductase activity"/>
    <property type="evidence" value="ECO:0007669"/>
    <property type="project" value="UniProtKB-KW"/>
</dbReference>